<evidence type="ECO:0000313" key="2">
    <source>
        <dbReference type="Proteomes" id="UP000011668"/>
    </source>
</evidence>
<name>L8WN70_THACA</name>
<comment type="caution">
    <text evidence="1">The sequence shown here is derived from an EMBL/GenBank/DDBJ whole genome shotgun (WGS) entry which is preliminary data.</text>
</comment>
<accession>L8WN70</accession>
<dbReference type="AlphaFoldDB" id="L8WN70"/>
<dbReference type="Proteomes" id="UP000011668">
    <property type="component" value="Unassembled WGS sequence"/>
</dbReference>
<dbReference type="EMBL" id="AFRT01002228">
    <property type="protein sequence ID" value="ELU38213.1"/>
    <property type="molecule type" value="Genomic_DNA"/>
</dbReference>
<organism evidence="1 2">
    <name type="scientific">Thanatephorus cucumeris (strain AG1-IA)</name>
    <name type="common">Rice sheath blight fungus</name>
    <name type="synonym">Rhizoctonia solani</name>
    <dbReference type="NCBI Taxonomy" id="983506"/>
    <lineage>
        <taxon>Eukaryota</taxon>
        <taxon>Fungi</taxon>
        <taxon>Dikarya</taxon>
        <taxon>Basidiomycota</taxon>
        <taxon>Agaricomycotina</taxon>
        <taxon>Agaricomycetes</taxon>
        <taxon>Cantharellales</taxon>
        <taxon>Ceratobasidiaceae</taxon>
        <taxon>Rhizoctonia</taxon>
        <taxon>Rhizoctonia solani AG-1</taxon>
    </lineage>
</organism>
<gene>
    <name evidence="1" type="ORF">AG1IA_07756</name>
</gene>
<sequence length="77" mass="8818">MHQKEDDNHRPVARANPVSPAFLFTYDFLKTMTTTHSCRLAYLLCTLCFPRPPRFCSCIACNRTIKLSYTASLLATF</sequence>
<protein>
    <submittedName>
        <fullName evidence="1">Uncharacterized protein</fullName>
    </submittedName>
</protein>
<dbReference type="HOGENOM" id="CLU_2639804_0_0_1"/>
<proteinExistence type="predicted"/>
<reference evidence="1 2" key="1">
    <citation type="journal article" date="2013" name="Nat. Commun.">
        <title>The evolution and pathogenic mechanisms of the rice sheath blight pathogen.</title>
        <authorList>
            <person name="Zheng A."/>
            <person name="Lin R."/>
            <person name="Xu L."/>
            <person name="Qin P."/>
            <person name="Tang C."/>
            <person name="Ai P."/>
            <person name="Zhang D."/>
            <person name="Liu Y."/>
            <person name="Sun Z."/>
            <person name="Feng H."/>
            <person name="Wang Y."/>
            <person name="Chen Y."/>
            <person name="Liang X."/>
            <person name="Fu R."/>
            <person name="Li Q."/>
            <person name="Zhang J."/>
            <person name="Yu X."/>
            <person name="Xie Z."/>
            <person name="Ding L."/>
            <person name="Guan P."/>
            <person name="Tang J."/>
            <person name="Liang Y."/>
            <person name="Wang S."/>
            <person name="Deng Q."/>
            <person name="Li S."/>
            <person name="Zhu J."/>
            <person name="Wang L."/>
            <person name="Liu H."/>
            <person name="Li P."/>
        </authorList>
    </citation>
    <scope>NUCLEOTIDE SEQUENCE [LARGE SCALE GENOMIC DNA]</scope>
    <source>
        <strain evidence="2">AG-1 IA</strain>
    </source>
</reference>
<evidence type="ECO:0000313" key="1">
    <source>
        <dbReference type="EMBL" id="ELU38213.1"/>
    </source>
</evidence>
<keyword evidence="2" id="KW-1185">Reference proteome</keyword>